<comment type="caution">
    <text evidence="4">The sequence shown here is derived from an EMBL/GenBank/DDBJ whole genome shotgun (WGS) entry which is preliminary data.</text>
</comment>
<dbReference type="CDD" id="cd02197">
    <property type="entry name" value="HypE"/>
    <property type="match status" value="1"/>
</dbReference>
<dbReference type="Proteomes" id="UP001198402">
    <property type="component" value="Unassembled WGS sequence"/>
</dbReference>
<dbReference type="PANTHER" id="PTHR30303">
    <property type="entry name" value="HYDROGENASE ISOENZYMES FORMATION PROTEIN HYPE"/>
    <property type="match status" value="1"/>
</dbReference>
<keyword evidence="5" id="KW-1185">Reference proteome</keyword>
<dbReference type="RefSeq" id="WP_224478321.1">
    <property type="nucleotide sequence ID" value="NZ_JAIUJS010000004.1"/>
</dbReference>
<comment type="similarity">
    <text evidence="1">Belongs to the HypE family.</text>
</comment>
<dbReference type="Pfam" id="PF02769">
    <property type="entry name" value="AIRS_C"/>
    <property type="match status" value="1"/>
</dbReference>
<feature type="domain" description="PurM-like N-terminal" evidence="2">
    <location>
        <begin position="44"/>
        <end position="154"/>
    </location>
</feature>
<protein>
    <submittedName>
        <fullName evidence="4">Hydrogenase expression/formation protein HypE</fullName>
    </submittedName>
</protein>
<dbReference type="InterPro" id="IPR036676">
    <property type="entry name" value="PurM-like_C_sf"/>
</dbReference>
<evidence type="ECO:0000256" key="1">
    <source>
        <dbReference type="ARBA" id="ARBA00006243"/>
    </source>
</evidence>
<organism evidence="4 5">
    <name type="scientific">Winogradskyella vincentii</name>
    <dbReference type="NCBI Taxonomy" id="2877122"/>
    <lineage>
        <taxon>Bacteria</taxon>
        <taxon>Pseudomonadati</taxon>
        <taxon>Bacteroidota</taxon>
        <taxon>Flavobacteriia</taxon>
        <taxon>Flavobacteriales</taxon>
        <taxon>Flavobacteriaceae</taxon>
        <taxon>Winogradskyella</taxon>
    </lineage>
</organism>
<dbReference type="PANTHER" id="PTHR30303:SF0">
    <property type="entry name" value="CARBAMOYL DEHYDRATASE HYPE"/>
    <property type="match status" value="1"/>
</dbReference>
<dbReference type="PIRSF" id="PIRSF005644">
    <property type="entry name" value="Hdrgns_mtr_HypE"/>
    <property type="match status" value="1"/>
</dbReference>
<dbReference type="NCBIfam" id="TIGR02124">
    <property type="entry name" value="hypE"/>
    <property type="match status" value="1"/>
</dbReference>
<dbReference type="EMBL" id="JAIUJS010000004">
    <property type="protein sequence ID" value="MCA0153355.1"/>
    <property type="molecule type" value="Genomic_DNA"/>
</dbReference>
<dbReference type="SUPFAM" id="SSF56042">
    <property type="entry name" value="PurM C-terminal domain-like"/>
    <property type="match status" value="1"/>
</dbReference>
<dbReference type="InterPro" id="IPR036921">
    <property type="entry name" value="PurM-like_N_sf"/>
</dbReference>
<feature type="domain" description="PurM-like C-terminal" evidence="3">
    <location>
        <begin position="166"/>
        <end position="319"/>
    </location>
</feature>
<dbReference type="InterPro" id="IPR011854">
    <property type="entry name" value="HypE"/>
</dbReference>
<evidence type="ECO:0000313" key="5">
    <source>
        <dbReference type="Proteomes" id="UP001198402"/>
    </source>
</evidence>
<dbReference type="Pfam" id="PF00586">
    <property type="entry name" value="AIRS"/>
    <property type="match status" value="1"/>
</dbReference>
<dbReference type="SUPFAM" id="SSF55326">
    <property type="entry name" value="PurM N-terminal domain-like"/>
    <property type="match status" value="1"/>
</dbReference>
<evidence type="ECO:0000313" key="4">
    <source>
        <dbReference type="EMBL" id="MCA0153355.1"/>
    </source>
</evidence>
<reference evidence="5" key="1">
    <citation type="submission" date="2023-07" db="EMBL/GenBank/DDBJ databases">
        <authorList>
            <person name="Yue Y."/>
        </authorList>
    </citation>
    <scope>NUCLEOTIDE SEQUENCE [LARGE SCALE GENOMIC DNA]</scope>
    <source>
        <strain evidence="5">2Y89</strain>
    </source>
</reference>
<accession>A0ABS7Y0A4</accession>
<evidence type="ECO:0000259" key="2">
    <source>
        <dbReference type="Pfam" id="PF00586"/>
    </source>
</evidence>
<dbReference type="Gene3D" id="3.90.650.10">
    <property type="entry name" value="PurM-like C-terminal domain"/>
    <property type="match status" value="1"/>
</dbReference>
<evidence type="ECO:0000259" key="3">
    <source>
        <dbReference type="Pfam" id="PF02769"/>
    </source>
</evidence>
<dbReference type="InterPro" id="IPR010918">
    <property type="entry name" value="PurM-like_C_dom"/>
</dbReference>
<dbReference type="Gene3D" id="3.30.1330.10">
    <property type="entry name" value="PurM-like, N-terminal domain"/>
    <property type="match status" value="1"/>
</dbReference>
<dbReference type="InterPro" id="IPR016188">
    <property type="entry name" value="PurM-like_N"/>
</dbReference>
<sequence length="341" mass="37006">MDKKQYKFDKINLGHGSGGIMTRELLDGIIFKTFDNPYLNQKHDGSIVKIKGEVAISTDSFVVSPIFFKGGNIGELAVNGTVNDVAMCGAIPKYLSLAFIVEEGLGANEFIEIVETIKVTSDKCGVKIITGDTKVVERGKGDKIFINTTGFGEVHPKAEISSDRIKEGDKIIVSGYIAQHGMAIMSQREGLEFESTIESDTTNLNFIIESLLNNFGNKIKLLRDPTRGGLASTLSEIATDTNNGILIHENKIPLERQVAAACEILGLDPLYVANEGVFVAIIDKDVETEVIDLMKKDSKGLNAICIGQITNDHRGKVVMQSGIGGKRIVTPLIGEHLPRIC</sequence>
<proteinExistence type="inferred from homology"/>
<name>A0ABS7Y0A4_9FLAO</name>
<gene>
    <name evidence="4" type="primary">hypE</name>
    <name evidence="4" type="ORF">LBV24_09025</name>
</gene>